<dbReference type="PROSITE" id="PS51996">
    <property type="entry name" value="TR_MART"/>
    <property type="match status" value="1"/>
</dbReference>
<evidence type="ECO:0000259" key="1">
    <source>
        <dbReference type="Pfam" id="PF03496"/>
    </source>
</evidence>
<comment type="caution">
    <text evidence="3">The sequence shown here is derived from an EMBL/GenBank/DDBJ whole genome shotgun (WGS) entry which is preliminary data.</text>
</comment>
<feature type="domain" description="ADP ribosyltransferase" evidence="1">
    <location>
        <begin position="357"/>
        <end position="504"/>
    </location>
</feature>
<dbReference type="Proteomes" id="UP001199355">
    <property type="component" value="Unassembled WGS sequence"/>
</dbReference>
<accession>A0AAE3AWP9</accession>
<dbReference type="RefSeq" id="WP_308728542.1">
    <property type="nucleotide sequence ID" value="NZ_JAJEQF010000029.1"/>
</dbReference>
<dbReference type="AlphaFoldDB" id="A0AAE3AWP9"/>
<evidence type="ECO:0000313" key="4">
    <source>
        <dbReference type="Proteomes" id="UP001199355"/>
    </source>
</evidence>
<feature type="domain" description="Phage head morphogenesis" evidence="2">
    <location>
        <begin position="217"/>
        <end position="323"/>
    </location>
</feature>
<dbReference type="EMBL" id="JAJEQF010000029">
    <property type="protein sequence ID" value="MCC2168191.1"/>
    <property type="molecule type" value="Genomic_DNA"/>
</dbReference>
<dbReference type="Pfam" id="PF03496">
    <property type="entry name" value="ADPrib_exo_Tox"/>
    <property type="match status" value="1"/>
</dbReference>
<dbReference type="InterPro" id="IPR006528">
    <property type="entry name" value="Phage_head_morphogenesis_dom"/>
</dbReference>
<gene>
    <name evidence="3" type="ORF">LKD45_10915</name>
</gene>
<dbReference type="NCBIfam" id="TIGR01641">
    <property type="entry name" value="phageSPP1_gp7"/>
    <property type="match status" value="1"/>
</dbReference>
<proteinExistence type="predicted"/>
<sequence length="516" mass="60207">MGKGQEKGYWDKRVLKDKARDVNNAEKFLQKNQKVLYAQAAKEIQQEIEKLYGKFTDQQDISIAEARRLIRGADFKKIDWQGMIRESMELREKIREGKGMLPEEVIEALEKQHKELEDRMAAYTKRGQISYLELRQVEIERKLLDLYDKNQQNLYEYLHSEYEDGYYRQVYNTQQHVGFGYDFVKPSGEAVDRAILNRYDRRNFSKTLYQHCDHFAKDIRENLVVGLIRGESLERMAARIRDRMGVAYSAAKRLVRTETAYIYEQATKDAYEECGVEWYEFLATLDGRTSEACRELDGKHFKVKDAMPGKNYPPMHPNCRSTTVVWFPGEEEKKRTTSRIAKDGAGKYYEVPADMTYKQWAKKHSDGQALMTYEEKRALNQYISFEAYTINDALRNNRKLTVREDTLVKQLDGALDKLTDYQGTVIRCLDIADLDTFLENYQIGGEIIYEEYTSCSTEEGYNPTANVMIYRKSTKGKDLTGLNTAEKEVLYKRGSKFKVENIVEQDGVIFIMEVEA</sequence>
<evidence type="ECO:0000259" key="2">
    <source>
        <dbReference type="Pfam" id="PF04233"/>
    </source>
</evidence>
<protein>
    <submittedName>
        <fullName evidence="3">Minor capsid protein</fullName>
    </submittedName>
</protein>
<keyword evidence="4" id="KW-1185">Reference proteome</keyword>
<name>A0AAE3AWP9_9FIRM</name>
<dbReference type="Pfam" id="PF04233">
    <property type="entry name" value="Phage_Mu_F"/>
    <property type="match status" value="1"/>
</dbReference>
<dbReference type="Gene3D" id="3.90.176.10">
    <property type="entry name" value="Toxin ADP-ribosyltransferase, Chain A, domain 1"/>
    <property type="match status" value="1"/>
</dbReference>
<dbReference type="InterPro" id="IPR003540">
    <property type="entry name" value="ADP-ribosyltransferase"/>
</dbReference>
<evidence type="ECO:0000313" key="3">
    <source>
        <dbReference type="EMBL" id="MCC2168191.1"/>
    </source>
</evidence>
<organism evidence="3 4">
    <name type="scientific">Gallintestinimicrobium propionicum</name>
    <dbReference type="NCBI Taxonomy" id="2981770"/>
    <lineage>
        <taxon>Bacteria</taxon>
        <taxon>Bacillati</taxon>
        <taxon>Bacillota</taxon>
        <taxon>Clostridia</taxon>
        <taxon>Lachnospirales</taxon>
        <taxon>Lachnospiraceae</taxon>
        <taxon>Gallintestinimicrobium</taxon>
    </lineage>
</organism>
<dbReference type="SUPFAM" id="SSF56399">
    <property type="entry name" value="ADP-ribosylation"/>
    <property type="match status" value="1"/>
</dbReference>
<reference evidence="3 4" key="1">
    <citation type="submission" date="2021-10" db="EMBL/GenBank/DDBJ databases">
        <title>Anaerobic single-cell dispensing facilitates the cultivation of human gut bacteria.</title>
        <authorList>
            <person name="Afrizal A."/>
        </authorList>
    </citation>
    <scope>NUCLEOTIDE SEQUENCE [LARGE SCALE GENOMIC DNA]</scope>
    <source>
        <strain evidence="3 4">CLA-AA-H244</strain>
    </source>
</reference>
<dbReference type="GO" id="GO:0005576">
    <property type="term" value="C:extracellular region"/>
    <property type="evidence" value="ECO:0007669"/>
    <property type="project" value="InterPro"/>
</dbReference>